<dbReference type="InterPro" id="IPR020568">
    <property type="entry name" value="Ribosomal_Su5_D2-typ_SF"/>
</dbReference>
<comment type="cofactor">
    <cofactor evidence="7">
        <name>Mg(2+)</name>
        <dbReference type="ChEBI" id="CHEBI:18420"/>
    </cofactor>
</comment>
<dbReference type="Proteomes" id="UP001165296">
    <property type="component" value="Unassembled WGS sequence"/>
</dbReference>
<dbReference type="PROSITE" id="PS50084">
    <property type="entry name" value="KH_TYPE_1"/>
    <property type="match status" value="1"/>
</dbReference>
<dbReference type="PANTHER" id="PTHR11252:SF0">
    <property type="entry name" value="POLYRIBONUCLEOTIDE NUCLEOTIDYLTRANSFERASE 1, MITOCHONDRIAL"/>
    <property type="match status" value="1"/>
</dbReference>
<dbReference type="InterPro" id="IPR015848">
    <property type="entry name" value="PNPase_PH_RNA-bd_bac/org-type"/>
</dbReference>
<evidence type="ECO:0000256" key="1">
    <source>
        <dbReference type="ARBA" id="ARBA00007404"/>
    </source>
</evidence>
<dbReference type="InterPro" id="IPR001247">
    <property type="entry name" value="ExoRNase_PH_dom1"/>
</dbReference>
<comment type="function">
    <text evidence="7">Involved in mRNA degradation. Catalyzes the phosphorolysis of single-stranded polyribonucleotides processively in the 3'- to 5'-direction.</text>
</comment>
<evidence type="ECO:0000259" key="8">
    <source>
        <dbReference type="PROSITE" id="PS50126"/>
    </source>
</evidence>
<gene>
    <name evidence="7 9" type="primary">pnp</name>
    <name evidence="9" type="ORF">LGH74_18545</name>
</gene>
<dbReference type="Gene3D" id="3.30.1370.10">
    <property type="entry name" value="K Homology domain, type 1"/>
    <property type="match status" value="1"/>
</dbReference>
<dbReference type="SMART" id="SM00316">
    <property type="entry name" value="S1"/>
    <property type="match status" value="1"/>
</dbReference>
<evidence type="ECO:0000256" key="4">
    <source>
        <dbReference type="ARBA" id="ARBA00022695"/>
    </source>
</evidence>
<dbReference type="InterPro" id="IPR027408">
    <property type="entry name" value="PNPase/RNase_PH_dom_sf"/>
</dbReference>
<evidence type="ECO:0000256" key="3">
    <source>
        <dbReference type="ARBA" id="ARBA00022679"/>
    </source>
</evidence>
<dbReference type="Gene3D" id="2.40.50.140">
    <property type="entry name" value="Nucleic acid-binding proteins"/>
    <property type="match status" value="1"/>
</dbReference>
<name>A0ABS8AW88_9BACT</name>
<feature type="binding site" evidence="7">
    <location>
        <position position="501"/>
    </location>
    <ligand>
        <name>Mg(2+)</name>
        <dbReference type="ChEBI" id="CHEBI:18420"/>
    </ligand>
</feature>
<dbReference type="Gene3D" id="3.30.230.70">
    <property type="entry name" value="GHMP Kinase, N-terminal domain"/>
    <property type="match status" value="2"/>
</dbReference>
<dbReference type="InterPro" id="IPR015847">
    <property type="entry name" value="ExoRNase_PH_dom2"/>
</dbReference>
<dbReference type="SMART" id="SM00322">
    <property type="entry name" value="KH"/>
    <property type="match status" value="1"/>
</dbReference>
<evidence type="ECO:0000313" key="9">
    <source>
        <dbReference type="EMBL" id="MCB2409997.1"/>
    </source>
</evidence>
<protein>
    <recommendedName>
        <fullName evidence="7">Polyribonucleotide nucleotidyltransferase</fullName>
        <ecNumber evidence="7">2.7.7.8</ecNumber>
    </recommendedName>
    <alternativeName>
        <fullName evidence="7">Polynucleotide phosphorylase</fullName>
        <shortName evidence="7">PNPase</shortName>
    </alternativeName>
</protein>
<dbReference type="Pfam" id="PF03726">
    <property type="entry name" value="PNPase"/>
    <property type="match status" value="1"/>
</dbReference>
<comment type="subcellular location">
    <subcellularLocation>
        <location evidence="7">Cytoplasm</location>
    </subcellularLocation>
</comment>
<dbReference type="InterPro" id="IPR004088">
    <property type="entry name" value="KH_dom_type_1"/>
</dbReference>
<dbReference type="PROSITE" id="PS50126">
    <property type="entry name" value="S1"/>
    <property type="match status" value="1"/>
</dbReference>
<dbReference type="SUPFAM" id="SSF50249">
    <property type="entry name" value="Nucleic acid-binding proteins"/>
    <property type="match status" value="1"/>
</dbReference>
<dbReference type="InterPro" id="IPR012162">
    <property type="entry name" value="PNPase"/>
</dbReference>
<dbReference type="InterPro" id="IPR012340">
    <property type="entry name" value="NA-bd_OB-fold"/>
</dbReference>
<feature type="binding site" evidence="7">
    <location>
        <position position="495"/>
    </location>
    <ligand>
        <name>Mg(2+)</name>
        <dbReference type="ChEBI" id="CHEBI:18420"/>
    </ligand>
</feature>
<dbReference type="InterPro" id="IPR004087">
    <property type="entry name" value="KH_dom"/>
</dbReference>
<dbReference type="EMBL" id="JAJADR010000006">
    <property type="protein sequence ID" value="MCB2409997.1"/>
    <property type="molecule type" value="Genomic_DNA"/>
</dbReference>
<reference evidence="9" key="1">
    <citation type="submission" date="2021-10" db="EMBL/GenBank/DDBJ databases">
        <authorList>
            <person name="Dean J.D."/>
            <person name="Kim M.K."/>
            <person name="Newey C.N."/>
            <person name="Stoker T.S."/>
            <person name="Thompson D.W."/>
            <person name="Grose J.H."/>
        </authorList>
    </citation>
    <scope>NUCLEOTIDE SEQUENCE</scope>
    <source>
        <strain evidence="9">BT178</strain>
    </source>
</reference>
<dbReference type="HAMAP" id="MF_01595">
    <property type="entry name" value="PNPase"/>
    <property type="match status" value="1"/>
</dbReference>
<dbReference type="GO" id="GO:0004654">
    <property type="term" value="F:polyribonucleotide nucleotidyltransferase activity"/>
    <property type="evidence" value="ECO:0007669"/>
    <property type="project" value="UniProtKB-EC"/>
</dbReference>
<keyword evidence="3 7" id="KW-0808">Transferase</keyword>
<proteinExistence type="inferred from homology"/>
<dbReference type="Pfam" id="PF03725">
    <property type="entry name" value="RNase_PH_C"/>
    <property type="match status" value="1"/>
</dbReference>
<keyword evidence="4 7" id="KW-0548">Nucleotidyltransferase</keyword>
<keyword evidence="2 7" id="KW-0963">Cytoplasm</keyword>
<dbReference type="SUPFAM" id="SSF55666">
    <property type="entry name" value="Ribonuclease PH domain 2-like"/>
    <property type="match status" value="2"/>
</dbReference>
<keyword evidence="5 7" id="KW-0460">Magnesium</keyword>
<organism evidence="9 10">
    <name type="scientific">Hymenobacter lucidus</name>
    <dbReference type="NCBI Taxonomy" id="2880930"/>
    <lineage>
        <taxon>Bacteria</taxon>
        <taxon>Pseudomonadati</taxon>
        <taxon>Bacteroidota</taxon>
        <taxon>Cytophagia</taxon>
        <taxon>Cytophagales</taxon>
        <taxon>Hymenobacteraceae</taxon>
        <taxon>Hymenobacter</taxon>
    </lineage>
</organism>
<dbReference type="SUPFAM" id="SSF54211">
    <property type="entry name" value="Ribosomal protein S5 domain 2-like"/>
    <property type="match status" value="2"/>
</dbReference>
<evidence type="ECO:0000256" key="5">
    <source>
        <dbReference type="ARBA" id="ARBA00022842"/>
    </source>
</evidence>
<dbReference type="RefSeq" id="WP_226177912.1">
    <property type="nucleotide sequence ID" value="NZ_JAJADR010000006.1"/>
</dbReference>
<dbReference type="Pfam" id="PF00013">
    <property type="entry name" value="KH_1"/>
    <property type="match status" value="1"/>
</dbReference>
<comment type="similarity">
    <text evidence="1 7">Belongs to the polyribonucleotide nucleotidyltransferase family.</text>
</comment>
<keyword evidence="10" id="KW-1185">Reference proteome</keyword>
<sequence>MPNYTAITKTITLPDGRQISIETGKLAKFADGAVVVRLGDAMLLATVVSQPSARGDVDFLPLSVDYQEKFGGAGNIPGSFQRREGRLSDYEILVCRIVDRILRPMFPKDYHYEVQVMITLISADKTVQPDALAALAASAALSISDIPFAGPISEVRVARIDGKLQINPLTADIARADIDLIVGATADSVAMVEGEMNEVSEEEMVEAIAFAHEAIKEQVRVQLELAAEVEKSHVKREYPKYEENDDLKKRIQEGVYEQAYKVAHSGNPSKAGRKEGFGAIKKSLTEKLLEEQPELDMKMFGRYYSSAEKKAIRDMMIKERTRLDGRQLTEIRPIWSEVNYLPGAHGSALFTRGETQSLTTVALGTKLDEQIIDTAMTSGYSKFMLHYNFPAFSTGEVKPNRGPGRREIGHGNLAQRSLKKVMPSDDENPYTVRIVSDILESNGSSSMATVCAGSMALMDAGIPVRAAVSGIAMGLVQDKETGEYAVLSDILGDEDHLGDMDFKVTGTEKGIVACQMDIKIQGLSAEIMTAALHQAREGRLHILREMAKTISQPAAELKPHTPRSHKMIIDKEYIGAVIGPGGKVIQQIQKDTNATVIIEEKDEKGHVSIYASNQEDMQAAIDRIRAIAATPEVGETYKGKVRSIQPYGAFVEIMPGKDGLLHISEVSHDRLATLEGVLEVGQEIDVKLLDIDKKTGKYRLSRKVLLPKPERVAGSNGEAQA</sequence>
<dbReference type="EC" id="2.7.7.8" evidence="7"/>
<dbReference type="InterPro" id="IPR036345">
    <property type="entry name" value="ExoRNase_PH_dom2_sf"/>
</dbReference>
<dbReference type="Pfam" id="PF00575">
    <property type="entry name" value="S1"/>
    <property type="match status" value="1"/>
</dbReference>
<keyword evidence="6 7" id="KW-0694">RNA-binding</keyword>
<evidence type="ECO:0000256" key="7">
    <source>
        <dbReference type="HAMAP-Rule" id="MF_01595"/>
    </source>
</evidence>
<evidence type="ECO:0000256" key="6">
    <source>
        <dbReference type="ARBA" id="ARBA00022884"/>
    </source>
</evidence>
<dbReference type="SUPFAM" id="SSF54791">
    <property type="entry name" value="Eukaryotic type KH-domain (KH-domain type I)"/>
    <property type="match status" value="1"/>
</dbReference>
<dbReference type="NCBIfam" id="NF008805">
    <property type="entry name" value="PRK11824.1"/>
    <property type="match status" value="1"/>
</dbReference>
<comment type="caution">
    <text evidence="9">The sequence shown here is derived from an EMBL/GenBank/DDBJ whole genome shotgun (WGS) entry which is preliminary data.</text>
</comment>
<evidence type="ECO:0000313" key="10">
    <source>
        <dbReference type="Proteomes" id="UP001165296"/>
    </source>
</evidence>
<feature type="domain" description="S1 motif" evidence="8">
    <location>
        <begin position="634"/>
        <end position="703"/>
    </location>
</feature>
<dbReference type="PIRSF" id="PIRSF005499">
    <property type="entry name" value="PNPase"/>
    <property type="match status" value="1"/>
</dbReference>
<dbReference type="CDD" id="cd02393">
    <property type="entry name" value="KH-I_PNPase"/>
    <property type="match status" value="1"/>
</dbReference>
<evidence type="ECO:0000256" key="2">
    <source>
        <dbReference type="ARBA" id="ARBA00022490"/>
    </source>
</evidence>
<keyword evidence="7" id="KW-0479">Metal-binding</keyword>
<dbReference type="CDD" id="cd11364">
    <property type="entry name" value="RNase_PH_PNPase_2"/>
    <property type="match status" value="1"/>
</dbReference>
<comment type="catalytic activity">
    <reaction evidence="7">
        <text>RNA(n+1) + phosphate = RNA(n) + a ribonucleoside 5'-diphosphate</text>
        <dbReference type="Rhea" id="RHEA:22096"/>
        <dbReference type="Rhea" id="RHEA-COMP:14527"/>
        <dbReference type="Rhea" id="RHEA-COMP:17342"/>
        <dbReference type="ChEBI" id="CHEBI:43474"/>
        <dbReference type="ChEBI" id="CHEBI:57930"/>
        <dbReference type="ChEBI" id="CHEBI:140395"/>
        <dbReference type="EC" id="2.7.7.8"/>
    </reaction>
</comment>
<dbReference type="NCBIfam" id="TIGR03591">
    <property type="entry name" value="polynuc_phos"/>
    <property type="match status" value="1"/>
</dbReference>
<dbReference type="CDD" id="cd04472">
    <property type="entry name" value="S1_PNPase"/>
    <property type="match status" value="1"/>
</dbReference>
<dbReference type="PANTHER" id="PTHR11252">
    <property type="entry name" value="POLYRIBONUCLEOTIDE NUCLEOTIDYLTRANSFERASE"/>
    <property type="match status" value="1"/>
</dbReference>
<dbReference type="Pfam" id="PF01138">
    <property type="entry name" value="RNase_PH"/>
    <property type="match status" value="2"/>
</dbReference>
<dbReference type="InterPro" id="IPR003029">
    <property type="entry name" value="S1_domain"/>
</dbReference>
<dbReference type="InterPro" id="IPR036612">
    <property type="entry name" value="KH_dom_type_1_sf"/>
</dbReference>
<accession>A0ABS8AW88</accession>